<proteinExistence type="inferred from homology"/>
<dbReference type="SUPFAM" id="SSF52743">
    <property type="entry name" value="Subtilisin-like"/>
    <property type="match status" value="1"/>
</dbReference>
<comment type="caution">
    <text evidence="5">Lacks conserved residue(s) required for the propagation of feature annotation.</text>
</comment>
<accession>V4IWQ0</accession>
<dbReference type="InterPro" id="IPR015500">
    <property type="entry name" value="Peptidase_S8_subtilisin-rel"/>
</dbReference>
<organism evidence="7 8">
    <name type="scientific">Candidatus Halobonum tyrrellensis G22</name>
    <dbReference type="NCBI Taxonomy" id="1324957"/>
    <lineage>
        <taxon>Archaea</taxon>
        <taxon>Methanobacteriati</taxon>
        <taxon>Methanobacteriota</taxon>
        <taxon>Stenosarchaea group</taxon>
        <taxon>Halobacteria</taxon>
        <taxon>Halobacteriales</taxon>
        <taxon>Haloferacaceae</taxon>
        <taxon>Candidatus Halobonum</taxon>
    </lineage>
</organism>
<dbReference type="PANTHER" id="PTHR43806:SF11">
    <property type="entry name" value="CEREVISIN-RELATED"/>
    <property type="match status" value="1"/>
</dbReference>
<evidence type="ECO:0000256" key="2">
    <source>
        <dbReference type="ARBA" id="ARBA00022670"/>
    </source>
</evidence>
<dbReference type="GO" id="GO:0006508">
    <property type="term" value="P:proteolysis"/>
    <property type="evidence" value="ECO:0007669"/>
    <property type="project" value="UniProtKB-KW"/>
</dbReference>
<evidence type="ECO:0000313" key="7">
    <source>
        <dbReference type="EMBL" id="ESP87617.1"/>
    </source>
</evidence>
<evidence type="ECO:0000256" key="3">
    <source>
        <dbReference type="ARBA" id="ARBA00022801"/>
    </source>
</evidence>
<dbReference type="GO" id="GO:0004252">
    <property type="term" value="F:serine-type endopeptidase activity"/>
    <property type="evidence" value="ECO:0007669"/>
    <property type="project" value="InterPro"/>
</dbReference>
<name>V4IWQ0_9EURY</name>
<comment type="similarity">
    <text evidence="1 5">Belongs to the peptidase S8 family.</text>
</comment>
<comment type="caution">
    <text evidence="7">The sequence shown here is derived from an EMBL/GenBank/DDBJ whole genome shotgun (WGS) entry which is preliminary data.</text>
</comment>
<evidence type="ECO:0000313" key="8">
    <source>
        <dbReference type="Proteomes" id="UP000017840"/>
    </source>
</evidence>
<evidence type="ECO:0000256" key="5">
    <source>
        <dbReference type="PROSITE-ProRule" id="PRU01240"/>
    </source>
</evidence>
<dbReference type="InterPro" id="IPR036852">
    <property type="entry name" value="Peptidase_S8/S53_dom_sf"/>
</dbReference>
<sequence>MVVVLVAVVLAAISGVAIRSAPPDPLAVVADEEAAEPTGVGGVDPLHDAGLTGEGVRVGIVDATGFALPSDRVQGAVSARRRFGKAAVGERPGGRHGAAAAETVHRLAPGASLYLASFSTPGEFERAVEWLVRNDVDVLLVPVAFYGRRGDGSSRVAAVVTAAAEAGVTVVTAAGNTRSGHWAGRFDPDDDGVHRFAGGSRSYLLNGSTGRVSVWLRWSRVNRSQRANVTVSLYRSRGDRATLVAQSRPYRRDETPNVWLSERVDPGGSYYVEITGPADLDGVPLELVSPTHRLQYITQSGSVVAPATARRALTVGAVDRRTGRLEPFSSVGPVDDRPGVDVVAPSGFHLPARADRFVGTSAAAAYAAGVVALVLDANPVLTPRRVEAVVESTAVETGPDGVDPVTGSGRLDPITVVRRAGNVSAGG</sequence>
<dbReference type="eggNOG" id="arCOG06823">
    <property type="taxonomic scope" value="Archaea"/>
</dbReference>
<dbReference type="AlphaFoldDB" id="V4IWQ0"/>
<dbReference type="PROSITE" id="PS51892">
    <property type="entry name" value="SUBTILASE"/>
    <property type="match status" value="1"/>
</dbReference>
<reference evidence="7 8" key="1">
    <citation type="journal article" date="2013" name="Genome Announc.">
        <title>Draft Genome Sequence of 'Candidatus Halobonum tyrrellensis' Strain G22, Isolated from the Hypersaline Waters of Lake Tyrrell, Australia.</title>
        <authorList>
            <person name="Ugalde J.A."/>
            <person name="Narasingarao P."/>
            <person name="Kuo S."/>
            <person name="Podell S."/>
            <person name="Allen E.E."/>
        </authorList>
    </citation>
    <scope>NUCLEOTIDE SEQUENCE [LARGE SCALE GENOMIC DNA]</scope>
    <source>
        <strain evidence="7 8">G22</strain>
    </source>
</reference>
<protein>
    <submittedName>
        <fullName evidence="7">Subtilase protease</fullName>
    </submittedName>
</protein>
<dbReference type="PRINTS" id="PR00723">
    <property type="entry name" value="SUBTILISIN"/>
</dbReference>
<keyword evidence="2 7" id="KW-0645">Protease</keyword>
<feature type="domain" description="Peptidase S8/S53" evidence="6">
    <location>
        <begin position="300"/>
        <end position="409"/>
    </location>
</feature>
<dbReference type="Pfam" id="PF00082">
    <property type="entry name" value="Peptidase_S8"/>
    <property type="match status" value="1"/>
</dbReference>
<evidence type="ECO:0000259" key="6">
    <source>
        <dbReference type="Pfam" id="PF00082"/>
    </source>
</evidence>
<dbReference type="Gene3D" id="3.40.50.200">
    <property type="entry name" value="Peptidase S8/S53 domain"/>
    <property type="match status" value="2"/>
</dbReference>
<dbReference type="EMBL" id="ASGZ01000055">
    <property type="protein sequence ID" value="ESP87617.1"/>
    <property type="molecule type" value="Genomic_DNA"/>
</dbReference>
<evidence type="ECO:0000256" key="1">
    <source>
        <dbReference type="ARBA" id="ARBA00011073"/>
    </source>
</evidence>
<dbReference type="InterPro" id="IPR000209">
    <property type="entry name" value="Peptidase_S8/S53_dom"/>
</dbReference>
<keyword evidence="8" id="KW-1185">Reference proteome</keyword>
<evidence type="ECO:0000256" key="4">
    <source>
        <dbReference type="ARBA" id="ARBA00022825"/>
    </source>
</evidence>
<keyword evidence="4" id="KW-0720">Serine protease</keyword>
<dbReference type="InterPro" id="IPR050131">
    <property type="entry name" value="Peptidase_S8_subtilisin-like"/>
</dbReference>
<dbReference type="STRING" id="1324957.K933_13267"/>
<gene>
    <name evidence="7" type="ORF">K933_13267</name>
</gene>
<keyword evidence="3" id="KW-0378">Hydrolase</keyword>
<dbReference type="Proteomes" id="UP000017840">
    <property type="component" value="Unassembled WGS sequence"/>
</dbReference>
<dbReference type="PANTHER" id="PTHR43806">
    <property type="entry name" value="PEPTIDASE S8"/>
    <property type="match status" value="1"/>
</dbReference>